<dbReference type="AlphaFoldDB" id="A0A7W8ZBK6"/>
<feature type="region of interest" description="Disordered" evidence="1">
    <location>
        <begin position="1"/>
        <end position="44"/>
    </location>
</feature>
<evidence type="ECO:0000313" key="2">
    <source>
        <dbReference type="EMBL" id="MBB5630994.1"/>
    </source>
</evidence>
<feature type="compositionally biased region" description="Low complexity" evidence="1">
    <location>
        <begin position="22"/>
        <end position="34"/>
    </location>
</feature>
<dbReference type="EMBL" id="JACHBR010000002">
    <property type="protein sequence ID" value="MBB5630994.1"/>
    <property type="molecule type" value="Genomic_DNA"/>
</dbReference>
<evidence type="ECO:0008006" key="4">
    <source>
        <dbReference type="Google" id="ProtNLM"/>
    </source>
</evidence>
<protein>
    <recommendedName>
        <fullName evidence="4">Metalloprotease</fullName>
    </recommendedName>
</protein>
<accession>A0A7W8ZBK6</accession>
<dbReference type="SUPFAM" id="SSF55486">
    <property type="entry name" value="Metalloproteases ('zincins'), catalytic domain"/>
    <property type="match status" value="1"/>
</dbReference>
<evidence type="ECO:0000313" key="3">
    <source>
        <dbReference type="Proteomes" id="UP000588112"/>
    </source>
</evidence>
<evidence type="ECO:0000256" key="1">
    <source>
        <dbReference type="SAM" id="MobiDB-lite"/>
    </source>
</evidence>
<gene>
    <name evidence="2" type="ORF">BJ981_006758</name>
</gene>
<organism evidence="2 3">
    <name type="scientific">Sphaerisporangium krabiense</name>
    <dbReference type="NCBI Taxonomy" id="763782"/>
    <lineage>
        <taxon>Bacteria</taxon>
        <taxon>Bacillati</taxon>
        <taxon>Actinomycetota</taxon>
        <taxon>Actinomycetes</taxon>
        <taxon>Streptosporangiales</taxon>
        <taxon>Streptosporangiaceae</taxon>
        <taxon>Sphaerisporangium</taxon>
    </lineage>
</organism>
<dbReference type="Proteomes" id="UP000588112">
    <property type="component" value="Unassembled WGS sequence"/>
</dbReference>
<reference evidence="2 3" key="1">
    <citation type="submission" date="2020-08" db="EMBL/GenBank/DDBJ databases">
        <title>Sequencing the genomes of 1000 actinobacteria strains.</title>
        <authorList>
            <person name="Klenk H.-P."/>
        </authorList>
    </citation>
    <scope>NUCLEOTIDE SEQUENCE [LARGE SCALE GENOMIC DNA]</scope>
    <source>
        <strain evidence="2 3">DSM 45790</strain>
    </source>
</reference>
<proteinExistence type="predicted"/>
<feature type="compositionally biased region" description="Basic and acidic residues" evidence="1">
    <location>
        <begin position="35"/>
        <end position="44"/>
    </location>
</feature>
<comment type="caution">
    <text evidence="2">The sequence shown here is derived from an EMBL/GenBank/DDBJ whole genome shotgun (WGS) entry which is preliminary data.</text>
</comment>
<sequence>MAATGETGLASTGKTGTGAGTAGTARTASTTSTARTHEVSRSTADDMGQDISTALYVVNRYWSSHWRQFFTGRYTRPTVFGGYARGYRRPPVCGGKRLGYQNAFYCRPGDYIAWDLGLMRDGYASGDAWVYLIIAHEWGHAVQARLNAGLVSRAKELQADCLAGAVLYGAAYDGTLRFESGDVEELSDALTELADETPWTDVGDHGNATQRVSSFTQGARYGVYGCLPSS</sequence>
<name>A0A7W8ZBK6_9ACTN</name>
<keyword evidence="3" id="KW-1185">Reference proteome</keyword>